<sequence>MEKLKRGDRIKMYLAYLSLNSPISIKKFLNFAVENKIPEITSRRDVKLLESLNYIDLEMGLIKLNDSKEYEATRDEKHSANREEKAKIALTAVSMIKEKELFVGAGTTCEMFVKSINTPIKLLYTNGFEVARVANLNVNINRVVLIGGKLRPQSSAMCGPIANMVVETLKFSQSFITVTNMDAEFNLCNNNEDEAYLTNKVISRSGEVVCLMDHTKFNQNFYGNIISNVSSIDQLVIDKEIEGPEFEELKTKTNVKW</sequence>
<dbReference type="AlphaFoldDB" id="A0A5B9Y462"/>
<dbReference type="InterPro" id="IPR037171">
    <property type="entry name" value="NagB/RpiA_transferase-like"/>
</dbReference>
<protein>
    <submittedName>
        <fullName evidence="2">DeoR family transcriptional regulator, aga operon transcriptional repressor</fullName>
    </submittedName>
</protein>
<dbReference type="RefSeq" id="WP_166507864.1">
    <property type="nucleotide sequence ID" value="NZ_CP043026.1"/>
</dbReference>
<dbReference type="InterPro" id="IPR050313">
    <property type="entry name" value="Carb_Metab_HTH_regulators"/>
</dbReference>
<name>A0A5B9Y462_9MOLU</name>
<dbReference type="PANTHER" id="PTHR30363:SF44">
    <property type="entry name" value="AGA OPERON TRANSCRIPTIONAL REPRESSOR-RELATED"/>
    <property type="match status" value="1"/>
</dbReference>
<dbReference type="PANTHER" id="PTHR30363">
    <property type="entry name" value="HTH-TYPE TRANSCRIPTIONAL REGULATOR SRLR-RELATED"/>
    <property type="match status" value="1"/>
</dbReference>
<dbReference type="Gene3D" id="3.40.50.1360">
    <property type="match status" value="1"/>
</dbReference>
<evidence type="ECO:0000259" key="1">
    <source>
        <dbReference type="Pfam" id="PF00455"/>
    </source>
</evidence>
<accession>A0A5B9Y462</accession>
<evidence type="ECO:0000313" key="3">
    <source>
        <dbReference type="Proteomes" id="UP000323144"/>
    </source>
</evidence>
<evidence type="ECO:0000313" key="2">
    <source>
        <dbReference type="EMBL" id="QEH61469.1"/>
    </source>
</evidence>
<dbReference type="SMART" id="SM01134">
    <property type="entry name" value="DeoRC"/>
    <property type="match status" value="1"/>
</dbReference>
<dbReference type="KEGG" id="schi:SCHIN_v1c02720"/>
<reference evidence="2 3" key="1">
    <citation type="submission" date="2019-08" db="EMBL/GenBank/DDBJ databases">
        <title>Complete genome sequence of Spiroplasma chinense CCH (DSM 19755).</title>
        <authorList>
            <person name="Shen H.-Y."/>
            <person name="Lin Y.-C."/>
            <person name="Chou L."/>
            <person name="Kuo C.-H."/>
        </authorList>
    </citation>
    <scope>NUCLEOTIDE SEQUENCE [LARGE SCALE GENOMIC DNA]</scope>
    <source>
        <strain evidence="2 3">CCH</strain>
    </source>
</reference>
<dbReference type="Proteomes" id="UP000323144">
    <property type="component" value="Chromosome"/>
</dbReference>
<keyword evidence="3" id="KW-1185">Reference proteome</keyword>
<proteinExistence type="predicted"/>
<dbReference type="SUPFAM" id="SSF100950">
    <property type="entry name" value="NagB/RpiA/CoA transferase-like"/>
    <property type="match status" value="1"/>
</dbReference>
<dbReference type="Pfam" id="PF00455">
    <property type="entry name" value="DeoRC"/>
    <property type="match status" value="1"/>
</dbReference>
<dbReference type="InterPro" id="IPR014036">
    <property type="entry name" value="DeoR-like_C"/>
</dbReference>
<gene>
    <name evidence="2" type="primary">agaR</name>
    <name evidence="2" type="ORF">SCHIN_v1c02720</name>
</gene>
<organism evidence="2 3">
    <name type="scientific">Spiroplasma chinense</name>
    <dbReference type="NCBI Taxonomy" id="216932"/>
    <lineage>
        <taxon>Bacteria</taxon>
        <taxon>Bacillati</taxon>
        <taxon>Mycoplasmatota</taxon>
        <taxon>Mollicutes</taxon>
        <taxon>Entomoplasmatales</taxon>
        <taxon>Spiroplasmataceae</taxon>
        <taxon>Spiroplasma</taxon>
    </lineage>
</organism>
<feature type="domain" description="DeoR-like transcriptional repressor C-terminal sensor" evidence="1">
    <location>
        <begin position="81"/>
        <end position="239"/>
    </location>
</feature>
<dbReference type="EMBL" id="CP043026">
    <property type="protein sequence ID" value="QEH61469.1"/>
    <property type="molecule type" value="Genomic_DNA"/>
</dbReference>